<keyword evidence="2" id="KW-1185">Reference proteome</keyword>
<evidence type="ECO:0000313" key="2">
    <source>
        <dbReference type="Proteomes" id="UP000324585"/>
    </source>
</evidence>
<comment type="caution">
    <text evidence="1">The sequence shown here is derived from an EMBL/GenBank/DDBJ whole genome shotgun (WGS) entry which is preliminary data.</text>
</comment>
<dbReference type="Proteomes" id="UP000324585">
    <property type="component" value="Unassembled WGS sequence"/>
</dbReference>
<accession>A0A5J4YRB1</accession>
<sequence length="152" mass="16854">MEEVRMRSPLRRCRRHHITWGPSSEFRMINVMTKIQQFCKVAIAMNAAATSSSAAECRAPGFTSSSSAQMRAKYGGGKVRASEDSNKLGDYHNAYPCSKPCEESCSAVGEFHPVKHQFASSHCTSWDLEHSMSLMRFAGLDGHAFVPAAHWL</sequence>
<gene>
    <name evidence="1" type="ORF">FVE85_8787</name>
</gene>
<dbReference type="AlphaFoldDB" id="A0A5J4YRB1"/>
<protein>
    <submittedName>
        <fullName evidence="1">Uncharacterized protein</fullName>
    </submittedName>
</protein>
<organism evidence="1 2">
    <name type="scientific">Porphyridium purpureum</name>
    <name type="common">Red alga</name>
    <name type="synonym">Porphyridium cruentum</name>
    <dbReference type="NCBI Taxonomy" id="35688"/>
    <lineage>
        <taxon>Eukaryota</taxon>
        <taxon>Rhodophyta</taxon>
        <taxon>Bangiophyceae</taxon>
        <taxon>Porphyridiales</taxon>
        <taxon>Porphyridiaceae</taxon>
        <taxon>Porphyridium</taxon>
    </lineage>
</organism>
<proteinExistence type="predicted"/>
<name>A0A5J4YRB1_PORPP</name>
<dbReference type="EMBL" id="VRMN01000007">
    <property type="protein sequence ID" value="KAA8493342.1"/>
    <property type="molecule type" value="Genomic_DNA"/>
</dbReference>
<evidence type="ECO:0000313" key="1">
    <source>
        <dbReference type="EMBL" id="KAA8493342.1"/>
    </source>
</evidence>
<reference evidence="2" key="1">
    <citation type="journal article" date="2019" name="Nat. Commun.">
        <title>Expansion of phycobilisome linker gene families in mesophilic red algae.</title>
        <authorList>
            <person name="Lee J."/>
            <person name="Kim D."/>
            <person name="Bhattacharya D."/>
            <person name="Yoon H.S."/>
        </authorList>
    </citation>
    <scope>NUCLEOTIDE SEQUENCE [LARGE SCALE GENOMIC DNA]</scope>
    <source>
        <strain evidence="2">CCMP 1328</strain>
    </source>
</reference>